<gene>
    <name evidence="2" type="ORF">UW20_C0001G0028</name>
</gene>
<dbReference type="EMBL" id="LCHK01000001">
    <property type="protein sequence ID" value="KKT33517.1"/>
    <property type="molecule type" value="Genomic_DNA"/>
</dbReference>
<reference evidence="2 3" key="1">
    <citation type="journal article" date="2015" name="Nature">
        <title>rRNA introns, odd ribosomes, and small enigmatic genomes across a large radiation of phyla.</title>
        <authorList>
            <person name="Brown C.T."/>
            <person name="Hug L.A."/>
            <person name="Thomas B.C."/>
            <person name="Sharon I."/>
            <person name="Castelle C.J."/>
            <person name="Singh A."/>
            <person name="Wilkins M.J."/>
            <person name="Williams K.H."/>
            <person name="Banfield J.F."/>
        </authorList>
    </citation>
    <scope>NUCLEOTIDE SEQUENCE [LARGE SCALE GENOMIC DNA]</scope>
</reference>
<dbReference type="PANTHER" id="PTHR47485">
    <property type="entry name" value="THYLAKOID LUMENAL 17.4 KDA PROTEIN, CHLOROPLASTIC"/>
    <property type="match status" value="1"/>
</dbReference>
<sequence>MVVELCPYFDIQCGWAMIKKMFIRAAIKNFDKKNMLFTCTGIIVGILGITVARAQSSEIIQACIAQSNGDSQSKNLAGNANTGSVRIVQNQDDCRNDETYITWNVQGPQGLPGPAGVPGPQGPPGESSGPFICMLCSIRDFLYRLNRTDLINVNFNDAILNGQLPNENLSGSTFIHAIVRLNITGANLSGTDLSFANMDGDSAAYANFTGSNMNGVSIPYADLTGAIFTNTNLTGVTGLDSSTLDNVVWSNTICPDGTGSNDHGGTCLGHLVP</sequence>
<name>A0A837I8X1_9BACT</name>
<keyword evidence="1" id="KW-0677">Repeat</keyword>
<dbReference type="Gene3D" id="1.20.5.320">
    <property type="entry name" value="6-Phosphogluconate Dehydrogenase, domain 3"/>
    <property type="match status" value="1"/>
</dbReference>
<dbReference type="Gene3D" id="2.160.20.80">
    <property type="entry name" value="E3 ubiquitin-protein ligase SopA"/>
    <property type="match status" value="1"/>
</dbReference>
<dbReference type="SUPFAM" id="SSF141571">
    <property type="entry name" value="Pentapeptide repeat-like"/>
    <property type="match status" value="1"/>
</dbReference>
<dbReference type="Pfam" id="PF00805">
    <property type="entry name" value="Pentapeptide"/>
    <property type="match status" value="1"/>
</dbReference>
<organism evidence="2 3">
    <name type="scientific">Candidatus Woesebacteria bacterium GW2011_GWB1_44_11</name>
    <dbReference type="NCBI Taxonomy" id="1618579"/>
    <lineage>
        <taxon>Bacteria</taxon>
        <taxon>Candidatus Woeseibacteriota</taxon>
    </lineage>
</organism>
<evidence type="ECO:0000256" key="1">
    <source>
        <dbReference type="ARBA" id="ARBA00022737"/>
    </source>
</evidence>
<dbReference type="InterPro" id="IPR001646">
    <property type="entry name" value="5peptide_repeat"/>
</dbReference>
<proteinExistence type="predicted"/>
<evidence type="ECO:0000313" key="3">
    <source>
        <dbReference type="Proteomes" id="UP000034012"/>
    </source>
</evidence>
<accession>A0A837I8X1</accession>
<comment type="caution">
    <text evidence="2">The sequence shown here is derived from an EMBL/GenBank/DDBJ whole genome shotgun (WGS) entry which is preliminary data.</text>
</comment>
<dbReference type="PANTHER" id="PTHR47485:SF1">
    <property type="entry name" value="THYLAKOID LUMENAL 17.4 KDA PROTEIN, CHLOROPLASTIC"/>
    <property type="match status" value="1"/>
</dbReference>
<protein>
    <submittedName>
        <fullName evidence="2">Pentapeptide repeat protein</fullName>
    </submittedName>
</protein>
<dbReference type="AlphaFoldDB" id="A0A837I8X1"/>
<dbReference type="Proteomes" id="UP000034012">
    <property type="component" value="Unassembled WGS sequence"/>
</dbReference>
<evidence type="ECO:0000313" key="2">
    <source>
        <dbReference type="EMBL" id="KKT33517.1"/>
    </source>
</evidence>